<dbReference type="EMBL" id="KN822158">
    <property type="protein sequence ID" value="KIM54286.1"/>
    <property type="molecule type" value="Genomic_DNA"/>
</dbReference>
<feature type="region of interest" description="Disordered" evidence="1">
    <location>
        <begin position="68"/>
        <end position="99"/>
    </location>
</feature>
<proteinExistence type="predicted"/>
<protein>
    <submittedName>
        <fullName evidence="2">Uncharacterized protein</fullName>
    </submittedName>
</protein>
<reference evidence="3" key="2">
    <citation type="submission" date="2015-01" db="EMBL/GenBank/DDBJ databases">
        <title>Evolutionary Origins and Diversification of the Mycorrhizal Mutualists.</title>
        <authorList>
            <consortium name="DOE Joint Genome Institute"/>
            <consortium name="Mycorrhizal Genomics Consortium"/>
            <person name="Kohler A."/>
            <person name="Kuo A."/>
            <person name="Nagy L.G."/>
            <person name="Floudas D."/>
            <person name="Copeland A."/>
            <person name="Barry K.W."/>
            <person name="Cichocki N."/>
            <person name="Veneault-Fourrey C."/>
            <person name="LaButti K."/>
            <person name="Lindquist E.A."/>
            <person name="Lipzen A."/>
            <person name="Lundell T."/>
            <person name="Morin E."/>
            <person name="Murat C."/>
            <person name="Riley R."/>
            <person name="Ohm R."/>
            <person name="Sun H."/>
            <person name="Tunlid A."/>
            <person name="Henrissat B."/>
            <person name="Grigoriev I.V."/>
            <person name="Hibbett D.S."/>
            <person name="Martin F."/>
        </authorList>
    </citation>
    <scope>NUCLEOTIDE SEQUENCE [LARGE SCALE GENOMIC DNA]</scope>
    <source>
        <strain evidence="3">Foug A</strain>
    </source>
</reference>
<reference evidence="2 3" key="1">
    <citation type="submission" date="2014-04" db="EMBL/GenBank/DDBJ databases">
        <authorList>
            <consortium name="DOE Joint Genome Institute"/>
            <person name="Kuo A."/>
            <person name="Kohler A."/>
            <person name="Nagy L.G."/>
            <person name="Floudas D."/>
            <person name="Copeland A."/>
            <person name="Barry K.W."/>
            <person name="Cichocki N."/>
            <person name="Veneault-Fourrey C."/>
            <person name="LaButti K."/>
            <person name="Lindquist E.A."/>
            <person name="Lipzen A."/>
            <person name="Lundell T."/>
            <person name="Morin E."/>
            <person name="Murat C."/>
            <person name="Sun H."/>
            <person name="Tunlid A."/>
            <person name="Henrissat B."/>
            <person name="Grigoriev I.V."/>
            <person name="Hibbett D.S."/>
            <person name="Martin F."/>
            <person name="Nordberg H.P."/>
            <person name="Cantor M.N."/>
            <person name="Hua S.X."/>
        </authorList>
    </citation>
    <scope>NUCLEOTIDE SEQUENCE [LARGE SCALE GENOMIC DNA]</scope>
    <source>
        <strain evidence="2 3">Foug A</strain>
    </source>
</reference>
<keyword evidence="3" id="KW-1185">Reference proteome</keyword>
<gene>
    <name evidence="2" type="ORF">SCLCIDRAFT_1222154</name>
</gene>
<dbReference type="Proteomes" id="UP000053989">
    <property type="component" value="Unassembled WGS sequence"/>
</dbReference>
<evidence type="ECO:0000313" key="3">
    <source>
        <dbReference type="Proteomes" id="UP000053989"/>
    </source>
</evidence>
<evidence type="ECO:0000313" key="2">
    <source>
        <dbReference type="EMBL" id="KIM54286.1"/>
    </source>
</evidence>
<name>A0A0C3DDW6_9AGAM</name>
<feature type="compositionally biased region" description="Polar residues" evidence="1">
    <location>
        <begin position="68"/>
        <end position="81"/>
    </location>
</feature>
<dbReference type="AlphaFoldDB" id="A0A0C3DDW6"/>
<accession>A0A0C3DDW6</accession>
<dbReference type="InParanoid" id="A0A0C3DDW6"/>
<evidence type="ECO:0000256" key="1">
    <source>
        <dbReference type="SAM" id="MobiDB-lite"/>
    </source>
</evidence>
<organism evidence="2 3">
    <name type="scientific">Scleroderma citrinum Foug A</name>
    <dbReference type="NCBI Taxonomy" id="1036808"/>
    <lineage>
        <taxon>Eukaryota</taxon>
        <taxon>Fungi</taxon>
        <taxon>Dikarya</taxon>
        <taxon>Basidiomycota</taxon>
        <taxon>Agaricomycotina</taxon>
        <taxon>Agaricomycetes</taxon>
        <taxon>Agaricomycetidae</taxon>
        <taxon>Boletales</taxon>
        <taxon>Sclerodermatineae</taxon>
        <taxon>Sclerodermataceae</taxon>
        <taxon>Scleroderma</taxon>
    </lineage>
</organism>
<dbReference type="HOGENOM" id="CLU_2321713_0_0_1"/>
<sequence length="99" mass="10824">MMMCSTTVTNSVNATASRSLYYHEPLLVKLRPVHLDLVHHAAGRAMLKIPLPHPPAPLQLQNAQSCTNPLTYRQPGPSGQSFHELGLRTVSLSGRERAG</sequence>